<gene>
    <name evidence="2" type="ORF">E2C01_083426</name>
</gene>
<feature type="region of interest" description="Disordered" evidence="1">
    <location>
        <begin position="1"/>
        <end position="27"/>
    </location>
</feature>
<comment type="caution">
    <text evidence="2">The sequence shown here is derived from an EMBL/GenBank/DDBJ whole genome shotgun (WGS) entry which is preliminary data.</text>
</comment>
<organism evidence="2 3">
    <name type="scientific">Portunus trituberculatus</name>
    <name type="common">Swimming crab</name>
    <name type="synonym">Neptunus trituberculatus</name>
    <dbReference type="NCBI Taxonomy" id="210409"/>
    <lineage>
        <taxon>Eukaryota</taxon>
        <taxon>Metazoa</taxon>
        <taxon>Ecdysozoa</taxon>
        <taxon>Arthropoda</taxon>
        <taxon>Crustacea</taxon>
        <taxon>Multicrustacea</taxon>
        <taxon>Malacostraca</taxon>
        <taxon>Eumalacostraca</taxon>
        <taxon>Eucarida</taxon>
        <taxon>Decapoda</taxon>
        <taxon>Pleocyemata</taxon>
        <taxon>Brachyura</taxon>
        <taxon>Eubrachyura</taxon>
        <taxon>Portunoidea</taxon>
        <taxon>Portunidae</taxon>
        <taxon>Portuninae</taxon>
        <taxon>Portunus</taxon>
    </lineage>
</organism>
<protein>
    <submittedName>
        <fullName evidence="2">Uncharacterized protein</fullName>
    </submittedName>
</protein>
<keyword evidence="3" id="KW-1185">Reference proteome</keyword>
<sequence>MPGSHLATPSGYTSTEGVQEPDTRVTNCPALAPKCSLNLQPSLPSCGTGAVSSEASRG</sequence>
<proteinExistence type="predicted"/>
<evidence type="ECO:0000256" key="1">
    <source>
        <dbReference type="SAM" id="MobiDB-lite"/>
    </source>
</evidence>
<dbReference type="Proteomes" id="UP000324222">
    <property type="component" value="Unassembled WGS sequence"/>
</dbReference>
<accession>A0A5B7IV51</accession>
<reference evidence="2 3" key="1">
    <citation type="submission" date="2019-05" db="EMBL/GenBank/DDBJ databases">
        <title>Another draft genome of Portunus trituberculatus and its Hox gene families provides insights of decapod evolution.</title>
        <authorList>
            <person name="Jeong J.-H."/>
            <person name="Song I."/>
            <person name="Kim S."/>
            <person name="Choi T."/>
            <person name="Kim D."/>
            <person name="Ryu S."/>
            <person name="Kim W."/>
        </authorList>
    </citation>
    <scope>NUCLEOTIDE SEQUENCE [LARGE SCALE GENOMIC DNA]</scope>
    <source>
        <tissue evidence="2">Muscle</tissue>
    </source>
</reference>
<evidence type="ECO:0000313" key="3">
    <source>
        <dbReference type="Proteomes" id="UP000324222"/>
    </source>
</evidence>
<dbReference type="AlphaFoldDB" id="A0A5B7IV51"/>
<name>A0A5B7IV51_PORTR</name>
<dbReference type="EMBL" id="VSRR010078052">
    <property type="protein sequence ID" value="MPC88520.1"/>
    <property type="molecule type" value="Genomic_DNA"/>
</dbReference>
<evidence type="ECO:0000313" key="2">
    <source>
        <dbReference type="EMBL" id="MPC88520.1"/>
    </source>
</evidence>